<dbReference type="InterPro" id="IPR006046">
    <property type="entry name" value="Alpha_amylase"/>
</dbReference>
<evidence type="ECO:0000313" key="7">
    <source>
        <dbReference type="EMBL" id="GIQ62161.1"/>
    </source>
</evidence>
<sequence length="564" mass="62270">MRRGRKRHARAALAWLLLTVAFGLLIGCSDEANPPAVLPPDSADSAAGITDDGVLGEANDAAAKPFVIKTAQTRMGASTGAFYEIFVRSFYDSDGDGIGDLQGVIDKLDYVADLGFKGIWLMPIQPSPSYHGYDVTDYYDINPDYGTLDDLRRLTEEAHKRGIKIVMDLVVNHTSREHPWFLDAAGGTGSKYRNWYVWAEDRNLDTGEAGPWGQQVWHKRGDSTYLGVFWEGMPDLNFDEPAVRRELIKIGQFWLNQGVDGFRLDAAKHIYGDFASSAADPKTSERNVEWWQQFRSGMEEVNADVYLIGEVWDAPHVVAPYLDRALDSGFNFDLASLLIGATRMERAPDLAGVLNRMYETYGTRSGGSFVDAPFLSNHDQNRVMSELAGNVDRAKMAASLLLTLPGNPFVYYGEEIGMHGAKPDERIREPMPWSASGDAEGEANWEPSYHRQPGVSVEEQLADPDSLLNHYKTMLKWRNEEPLLGDGGIAAFPIANSGVAGFIRVRDDDMALVVHNMTGDAQVVDLQANGTVPFARIAERSKEGTSLADGKLELPPYSSVLLKP</sequence>
<dbReference type="Gene3D" id="2.60.40.1180">
    <property type="entry name" value="Golgi alpha-mannosidase II"/>
    <property type="match status" value="1"/>
</dbReference>
<keyword evidence="3 5" id="KW-0326">Glycosidase</keyword>
<proteinExistence type="inferred from homology"/>
<keyword evidence="8" id="KW-1185">Reference proteome</keyword>
<evidence type="ECO:0000259" key="6">
    <source>
        <dbReference type="SMART" id="SM00642"/>
    </source>
</evidence>
<dbReference type="SMART" id="SM00642">
    <property type="entry name" value="Aamy"/>
    <property type="match status" value="1"/>
</dbReference>
<dbReference type="InterPro" id="IPR013780">
    <property type="entry name" value="Glyco_hydro_b"/>
</dbReference>
<reference evidence="7 8" key="1">
    <citation type="submission" date="2021-04" db="EMBL/GenBank/DDBJ databases">
        <title>Draft genome sequence of Paenibacillus cisolokensis, LC2-13A.</title>
        <authorList>
            <person name="Uke A."/>
            <person name="Chhe C."/>
            <person name="Baramee S."/>
            <person name="Kosugi A."/>
        </authorList>
    </citation>
    <scope>NUCLEOTIDE SEQUENCE [LARGE SCALE GENOMIC DNA]</scope>
    <source>
        <strain evidence="7 8">LC2-13A</strain>
    </source>
</reference>
<keyword evidence="5" id="KW-0119">Carbohydrate metabolism</keyword>
<dbReference type="CDD" id="cd11316">
    <property type="entry name" value="AmyAc_bac2_AmyA"/>
    <property type="match status" value="1"/>
</dbReference>
<comment type="similarity">
    <text evidence="1 4">Belongs to the glycosyl hydrolase 13 family.</text>
</comment>
<evidence type="ECO:0000256" key="4">
    <source>
        <dbReference type="RuleBase" id="RU003615"/>
    </source>
</evidence>
<dbReference type="InterPro" id="IPR017853">
    <property type="entry name" value="GH"/>
</dbReference>
<dbReference type="RefSeq" id="WP_213527496.1">
    <property type="nucleotide sequence ID" value="NZ_BOVJ01000022.1"/>
</dbReference>
<keyword evidence="2 5" id="KW-0378">Hydrolase</keyword>
<evidence type="ECO:0000256" key="1">
    <source>
        <dbReference type="ARBA" id="ARBA00008061"/>
    </source>
</evidence>
<dbReference type="EMBL" id="BOVJ01000022">
    <property type="protein sequence ID" value="GIQ62161.1"/>
    <property type="molecule type" value="Genomic_DNA"/>
</dbReference>
<comment type="caution">
    <text evidence="7">The sequence shown here is derived from an EMBL/GenBank/DDBJ whole genome shotgun (WGS) entry which is preliminary data.</text>
</comment>
<dbReference type="PANTHER" id="PTHR10357:SF179">
    <property type="entry name" value="NEUTRAL AND BASIC AMINO ACID TRANSPORT PROTEIN RBAT"/>
    <property type="match status" value="1"/>
</dbReference>
<gene>
    <name evidence="7" type="ORF">PACILC2_07290</name>
</gene>
<evidence type="ECO:0000256" key="5">
    <source>
        <dbReference type="RuleBase" id="RU361134"/>
    </source>
</evidence>
<evidence type="ECO:0000313" key="8">
    <source>
        <dbReference type="Proteomes" id="UP000680304"/>
    </source>
</evidence>
<dbReference type="Gene3D" id="3.90.400.10">
    <property type="entry name" value="Oligo-1,6-glucosidase, Domain 2"/>
    <property type="match status" value="1"/>
</dbReference>
<dbReference type="EC" id="3.2.1.1" evidence="5"/>
<organism evidence="7 8">
    <name type="scientific">Paenibacillus cisolokensis</name>
    <dbReference type="NCBI Taxonomy" id="1658519"/>
    <lineage>
        <taxon>Bacteria</taxon>
        <taxon>Bacillati</taxon>
        <taxon>Bacillota</taxon>
        <taxon>Bacilli</taxon>
        <taxon>Bacillales</taxon>
        <taxon>Paenibacillaceae</taxon>
        <taxon>Paenibacillus</taxon>
    </lineage>
</organism>
<dbReference type="Gene3D" id="3.20.20.80">
    <property type="entry name" value="Glycosidases"/>
    <property type="match status" value="1"/>
</dbReference>
<feature type="domain" description="Glycosyl hydrolase family 13 catalytic" evidence="6">
    <location>
        <begin position="84"/>
        <end position="478"/>
    </location>
</feature>
<dbReference type="PRINTS" id="PR00110">
    <property type="entry name" value="ALPHAAMYLASE"/>
</dbReference>
<name>A0ABQ4N2G2_9BACL</name>
<dbReference type="InterPro" id="IPR056300">
    <property type="entry name" value="SusG-like_C"/>
</dbReference>
<evidence type="ECO:0000256" key="2">
    <source>
        <dbReference type="ARBA" id="ARBA00022801"/>
    </source>
</evidence>
<protein>
    <recommendedName>
        <fullName evidence="5">Alpha-amylase</fullName>
        <ecNumber evidence="5">3.2.1.1</ecNumber>
    </recommendedName>
</protein>
<evidence type="ECO:0000256" key="3">
    <source>
        <dbReference type="ARBA" id="ARBA00023295"/>
    </source>
</evidence>
<dbReference type="PANTHER" id="PTHR10357">
    <property type="entry name" value="ALPHA-AMYLASE FAMILY MEMBER"/>
    <property type="match status" value="1"/>
</dbReference>
<accession>A0ABQ4N2G2</accession>
<dbReference type="SUPFAM" id="SSF51445">
    <property type="entry name" value="(Trans)glycosidases"/>
    <property type="match status" value="1"/>
</dbReference>
<dbReference type="Pfam" id="PF23915">
    <property type="entry name" value="SusG_C"/>
    <property type="match status" value="1"/>
</dbReference>
<dbReference type="PROSITE" id="PS51257">
    <property type="entry name" value="PROKAR_LIPOPROTEIN"/>
    <property type="match status" value="1"/>
</dbReference>
<comment type="catalytic activity">
    <reaction evidence="5">
        <text>Endohydrolysis of (1-&gt;4)-alpha-D-glucosidic linkages in polysaccharides containing three or more (1-&gt;4)-alpha-linked D-glucose units.</text>
        <dbReference type="EC" id="3.2.1.1"/>
    </reaction>
</comment>
<dbReference type="Proteomes" id="UP000680304">
    <property type="component" value="Unassembled WGS sequence"/>
</dbReference>
<dbReference type="InterPro" id="IPR006047">
    <property type="entry name" value="GH13_cat_dom"/>
</dbReference>
<dbReference type="InterPro" id="IPR045857">
    <property type="entry name" value="O16G_dom_2"/>
</dbReference>
<dbReference type="Pfam" id="PF00128">
    <property type="entry name" value="Alpha-amylase"/>
    <property type="match status" value="1"/>
</dbReference>
<dbReference type="SUPFAM" id="SSF51011">
    <property type="entry name" value="Glycosyl hydrolase domain"/>
    <property type="match status" value="1"/>
</dbReference>